<sequence length="183" mass="21233">MSTHEVLVLNSNYEPLNVCNMRRAIALLLLGKAEVLQHRDQPLTTVNGYHDAPSVLKMRYQVRRPMPQLRLSRHSVLARDHYTCQYCGIKGKDLTIDHVMPKWAGGPHTWDNLVACCRRCNLKKADKTPQQAHMKLARKPRRPHFVPYLSLPLYLKAQNRDDWRMFLPFFEEFATGALLEQSA</sequence>
<dbReference type="KEGG" id="fgi:OP10G_4266"/>
<dbReference type="SMART" id="SM00507">
    <property type="entry name" value="HNHc"/>
    <property type="match status" value="1"/>
</dbReference>
<dbReference type="CDD" id="cd00085">
    <property type="entry name" value="HNHc"/>
    <property type="match status" value="1"/>
</dbReference>
<evidence type="ECO:0000313" key="2">
    <source>
        <dbReference type="EMBL" id="AIE87634.1"/>
    </source>
</evidence>
<dbReference type="RefSeq" id="WP_025228476.1">
    <property type="nucleotide sequence ID" value="NZ_CP007139.1"/>
</dbReference>
<dbReference type="HOGENOM" id="CLU_099824_3_0_0"/>
<dbReference type="InterPro" id="IPR052892">
    <property type="entry name" value="NA-targeting_endonuclease"/>
</dbReference>
<dbReference type="GO" id="GO:0004519">
    <property type="term" value="F:endonuclease activity"/>
    <property type="evidence" value="ECO:0007669"/>
    <property type="project" value="UniProtKB-KW"/>
</dbReference>
<reference evidence="2 3" key="1">
    <citation type="journal article" date="2014" name="PLoS ONE">
        <title>The first complete genome sequence of the class fimbriimonadia in the phylum armatimonadetes.</title>
        <authorList>
            <person name="Hu Z.Y."/>
            <person name="Wang Y.Z."/>
            <person name="Im W.T."/>
            <person name="Wang S.Y."/>
            <person name="Zhao G.P."/>
            <person name="Zheng H.J."/>
            <person name="Quan Z.X."/>
        </authorList>
    </citation>
    <scope>NUCLEOTIDE SEQUENCE [LARGE SCALE GENOMIC DNA]</scope>
    <source>
        <strain evidence="2">Gsoil 348</strain>
    </source>
</reference>
<gene>
    <name evidence="2" type="ORF">OP10G_4266</name>
</gene>
<keyword evidence="3" id="KW-1185">Reference proteome</keyword>
<dbReference type="Proteomes" id="UP000027982">
    <property type="component" value="Chromosome"/>
</dbReference>
<organism evidence="2 3">
    <name type="scientific">Fimbriimonas ginsengisoli Gsoil 348</name>
    <dbReference type="NCBI Taxonomy" id="661478"/>
    <lineage>
        <taxon>Bacteria</taxon>
        <taxon>Bacillati</taxon>
        <taxon>Armatimonadota</taxon>
        <taxon>Fimbriimonadia</taxon>
        <taxon>Fimbriimonadales</taxon>
        <taxon>Fimbriimonadaceae</taxon>
        <taxon>Fimbriimonas</taxon>
    </lineage>
</organism>
<dbReference type="STRING" id="661478.OP10G_4266"/>
<protein>
    <submittedName>
        <fullName evidence="2">HNH endonuclease family protein</fullName>
    </submittedName>
</protein>
<keyword evidence="2" id="KW-0378">Hydrolase</keyword>
<dbReference type="GO" id="GO:0008270">
    <property type="term" value="F:zinc ion binding"/>
    <property type="evidence" value="ECO:0007669"/>
    <property type="project" value="InterPro"/>
</dbReference>
<dbReference type="InterPro" id="IPR003615">
    <property type="entry name" value="HNH_nuc"/>
</dbReference>
<dbReference type="Pfam" id="PF14279">
    <property type="entry name" value="HNH_5"/>
    <property type="match status" value="1"/>
</dbReference>
<evidence type="ECO:0000259" key="1">
    <source>
        <dbReference type="SMART" id="SM00507"/>
    </source>
</evidence>
<evidence type="ECO:0000313" key="3">
    <source>
        <dbReference type="Proteomes" id="UP000027982"/>
    </source>
</evidence>
<keyword evidence="2" id="KW-0540">Nuclease</keyword>
<name>A0A068NYY5_FIMGI</name>
<dbReference type="EMBL" id="CP007139">
    <property type="protein sequence ID" value="AIE87634.1"/>
    <property type="molecule type" value="Genomic_DNA"/>
</dbReference>
<proteinExistence type="predicted"/>
<dbReference type="AlphaFoldDB" id="A0A068NYY5"/>
<dbReference type="PANTHER" id="PTHR33877:SF2">
    <property type="entry name" value="OS07G0170200 PROTEIN"/>
    <property type="match status" value="1"/>
</dbReference>
<dbReference type="Gene3D" id="1.10.30.50">
    <property type="match status" value="1"/>
</dbReference>
<keyword evidence="2" id="KW-0255">Endonuclease</keyword>
<dbReference type="InterPro" id="IPR029471">
    <property type="entry name" value="HNH_5"/>
</dbReference>
<dbReference type="PANTHER" id="PTHR33877">
    <property type="entry name" value="SLL1193 PROTEIN"/>
    <property type="match status" value="1"/>
</dbReference>
<feature type="domain" description="HNH nuclease" evidence="1">
    <location>
        <begin position="71"/>
        <end position="122"/>
    </location>
</feature>
<dbReference type="eggNOG" id="COG1403">
    <property type="taxonomic scope" value="Bacteria"/>
</dbReference>
<accession>A0A068NYY5</accession>
<dbReference type="GO" id="GO:0003676">
    <property type="term" value="F:nucleic acid binding"/>
    <property type="evidence" value="ECO:0007669"/>
    <property type="project" value="InterPro"/>
</dbReference>